<comment type="subcellular location">
    <subcellularLocation>
        <location evidence="1">Cell membrane</location>
        <topology evidence="1">Single-pass type I membrane protein</topology>
    </subcellularLocation>
</comment>
<evidence type="ECO:0000313" key="12">
    <source>
        <dbReference type="EMBL" id="KAH7522534.1"/>
    </source>
</evidence>
<dbReference type="PANTHER" id="PTHR27004">
    <property type="entry name" value="RECEPTOR-LIKE PROTEIN 12 ISOFORM X1"/>
    <property type="match status" value="1"/>
</dbReference>
<dbReference type="GO" id="GO:0005886">
    <property type="term" value="C:plasma membrane"/>
    <property type="evidence" value="ECO:0007669"/>
    <property type="project" value="UniProtKB-SubCell"/>
</dbReference>
<feature type="transmembrane region" description="Helical" evidence="11">
    <location>
        <begin position="100"/>
        <end position="122"/>
    </location>
</feature>
<keyword evidence="10" id="KW-0325">Glycoprotein</keyword>
<evidence type="ECO:0000256" key="3">
    <source>
        <dbReference type="ARBA" id="ARBA00022475"/>
    </source>
</evidence>
<sequence>MTTEIQKALTAVKINLGRNIRKTQSLKGINFSHNKLTGPIPSTLENLIGEIPQQLTNMISLEVLNLSNNIMFGTIPRGKQFNNLRQQTSNKKMILSKYGFGWKIVFTGFGCGIVIGISWGYIVLSNEKVAQFLTRIGEERLSTMLLMYS</sequence>
<keyword evidence="4" id="KW-0433">Leucine-rich repeat</keyword>
<evidence type="ECO:0000256" key="2">
    <source>
        <dbReference type="ARBA" id="ARBA00009592"/>
    </source>
</evidence>
<evidence type="ECO:0000256" key="4">
    <source>
        <dbReference type="ARBA" id="ARBA00022614"/>
    </source>
</evidence>
<name>A0A978V5A1_ZIZJJ</name>
<dbReference type="AlphaFoldDB" id="A0A978V5A1"/>
<comment type="caution">
    <text evidence="12">The sequence shown here is derived from an EMBL/GenBank/DDBJ whole genome shotgun (WGS) entry which is preliminary data.</text>
</comment>
<keyword evidence="9" id="KW-0675">Receptor</keyword>
<organism evidence="12 13">
    <name type="scientific">Ziziphus jujuba var. spinosa</name>
    <dbReference type="NCBI Taxonomy" id="714518"/>
    <lineage>
        <taxon>Eukaryota</taxon>
        <taxon>Viridiplantae</taxon>
        <taxon>Streptophyta</taxon>
        <taxon>Embryophyta</taxon>
        <taxon>Tracheophyta</taxon>
        <taxon>Spermatophyta</taxon>
        <taxon>Magnoliopsida</taxon>
        <taxon>eudicotyledons</taxon>
        <taxon>Gunneridae</taxon>
        <taxon>Pentapetalae</taxon>
        <taxon>rosids</taxon>
        <taxon>fabids</taxon>
        <taxon>Rosales</taxon>
        <taxon>Rhamnaceae</taxon>
        <taxon>Paliureae</taxon>
        <taxon>Ziziphus</taxon>
    </lineage>
</organism>
<evidence type="ECO:0000256" key="9">
    <source>
        <dbReference type="ARBA" id="ARBA00023170"/>
    </source>
</evidence>
<keyword evidence="7 11" id="KW-1133">Transmembrane helix</keyword>
<dbReference type="InterPro" id="IPR032675">
    <property type="entry name" value="LRR_dom_sf"/>
</dbReference>
<keyword evidence="5 11" id="KW-0812">Transmembrane</keyword>
<dbReference type="Pfam" id="PF00560">
    <property type="entry name" value="LRR_1"/>
    <property type="match status" value="2"/>
</dbReference>
<evidence type="ECO:0000256" key="1">
    <source>
        <dbReference type="ARBA" id="ARBA00004251"/>
    </source>
</evidence>
<dbReference type="InterPro" id="IPR001611">
    <property type="entry name" value="Leu-rich_rpt"/>
</dbReference>
<evidence type="ECO:0000256" key="10">
    <source>
        <dbReference type="ARBA" id="ARBA00023180"/>
    </source>
</evidence>
<proteinExistence type="inferred from homology"/>
<keyword evidence="3" id="KW-1003">Cell membrane</keyword>
<dbReference type="SUPFAM" id="SSF52058">
    <property type="entry name" value="L domain-like"/>
    <property type="match status" value="1"/>
</dbReference>
<dbReference type="Gene3D" id="3.80.10.10">
    <property type="entry name" value="Ribonuclease Inhibitor"/>
    <property type="match status" value="1"/>
</dbReference>
<keyword evidence="8 11" id="KW-0472">Membrane</keyword>
<reference evidence="12" key="1">
    <citation type="journal article" date="2021" name="Front. Plant Sci.">
        <title>Chromosome-Scale Genome Assembly for Chinese Sour Jujube and Insights Into Its Genome Evolution and Domestication Signature.</title>
        <authorList>
            <person name="Shen L.-Y."/>
            <person name="Luo H."/>
            <person name="Wang X.-L."/>
            <person name="Wang X.-M."/>
            <person name="Qiu X.-J."/>
            <person name="Liu H."/>
            <person name="Zhou S.-S."/>
            <person name="Jia K.-H."/>
            <person name="Nie S."/>
            <person name="Bao Y.-T."/>
            <person name="Zhang R.-G."/>
            <person name="Yun Q.-Z."/>
            <person name="Chai Y.-H."/>
            <person name="Lu J.-Y."/>
            <person name="Li Y."/>
            <person name="Zhao S.-W."/>
            <person name="Mao J.-F."/>
            <person name="Jia S.-G."/>
            <person name="Mao Y.-M."/>
        </authorList>
    </citation>
    <scope>NUCLEOTIDE SEQUENCE</scope>
    <source>
        <strain evidence="12">AT0</strain>
        <tissue evidence="12">Leaf</tissue>
    </source>
</reference>
<evidence type="ECO:0000256" key="5">
    <source>
        <dbReference type="ARBA" id="ARBA00022692"/>
    </source>
</evidence>
<accession>A0A978V5A1</accession>
<protein>
    <submittedName>
        <fullName evidence="12">Uncharacterized protein</fullName>
    </submittedName>
</protein>
<evidence type="ECO:0000256" key="8">
    <source>
        <dbReference type="ARBA" id="ARBA00023136"/>
    </source>
</evidence>
<evidence type="ECO:0000256" key="11">
    <source>
        <dbReference type="SAM" id="Phobius"/>
    </source>
</evidence>
<evidence type="ECO:0000256" key="6">
    <source>
        <dbReference type="ARBA" id="ARBA00022737"/>
    </source>
</evidence>
<comment type="similarity">
    <text evidence="2">Belongs to the RLP family.</text>
</comment>
<dbReference type="Proteomes" id="UP000813462">
    <property type="component" value="Unassembled WGS sequence"/>
</dbReference>
<gene>
    <name evidence="12" type="ORF">FEM48_Zijuj07G0148700</name>
</gene>
<dbReference type="PANTHER" id="PTHR27004:SF428">
    <property type="entry name" value="OS01G0160600 PROTEIN"/>
    <property type="match status" value="1"/>
</dbReference>
<evidence type="ECO:0000313" key="13">
    <source>
        <dbReference type="Proteomes" id="UP000813462"/>
    </source>
</evidence>
<keyword evidence="6" id="KW-0677">Repeat</keyword>
<evidence type="ECO:0000256" key="7">
    <source>
        <dbReference type="ARBA" id="ARBA00022989"/>
    </source>
</evidence>
<dbReference type="EMBL" id="JAEACU010000007">
    <property type="protein sequence ID" value="KAH7522534.1"/>
    <property type="molecule type" value="Genomic_DNA"/>
</dbReference>